<name>A0A3P3FUS1_9HYPH</name>
<protein>
    <submittedName>
        <fullName evidence="2">Uncharacterized protein</fullName>
    </submittedName>
</protein>
<evidence type="ECO:0000313" key="2">
    <source>
        <dbReference type="EMBL" id="RRI02375.1"/>
    </source>
</evidence>
<dbReference type="AlphaFoldDB" id="A0A3P3FUS1"/>
<keyword evidence="3" id="KW-1185">Reference proteome</keyword>
<dbReference type="Proteomes" id="UP000273786">
    <property type="component" value="Unassembled WGS sequence"/>
</dbReference>
<sequence length="106" mass="11777">MYHFPRFSSPLLAVFLSAAMAVNARPAEIDDLINMSATAIVANRVCGINTVKLRSDRQFGFEAAARKLGASRAFREIEEQASERIANSHPGEILDSVCKAMRERMY</sequence>
<proteinExistence type="predicted"/>
<evidence type="ECO:0000256" key="1">
    <source>
        <dbReference type="SAM" id="SignalP"/>
    </source>
</evidence>
<feature type="chain" id="PRO_5017965885" evidence="1">
    <location>
        <begin position="25"/>
        <end position="106"/>
    </location>
</feature>
<dbReference type="EMBL" id="RQXT01000012">
    <property type="protein sequence ID" value="RRI02375.1"/>
    <property type="molecule type" value="Genomic_DNA"/>
</dbReference>
<feature type="signal peptide" evidence="1">
    <location>
        <begin position="1"/>
        <end position="24"/>
    </location>
</feature>
<evidence type="ECO:0000313" key="3">
    <source>
        <dbReference type="Proteomes" id="UP000273786"/>
    </source>
</evidence>
<reference evidence="2 3" key="1">
    <citation type="submission" date="2018-11" db="EMBL/GenBank/DDBJ databases">
        <title>the genome of Mesorhizobium tamadayense DSM 28320.</title>
        <authorList>
            <person name="Gao J."/>
        </authorList>
    </citation>
    <scope>NUCLEOTIDE SEQUENCE [LARGE SCALE GENOMIC DNA]</scope>
    <source>
        <strain evidence="2 3">DSM 28320</strain>
    </source>
</reference>
<dbReference type="RefSeq" id="WP_124998783.1">
    <property type="nucleotide sequence ID" value="NZ_RQXT01000012.1"/>
</dbReference>
<gene>
    <name evidence="2" type="ORF">EH240_13025</name>
</gene>
<organism evidence="2 3">
    <name type="scientific">Mesorhizobium tamadayense</name>
    <dbReference type="NCBI Taxonomy" id="425306"/>
    <lineage>
        <taxon>Bacteria</taxon>
        <taxon>Pseudomonadati</taxon>
        <taxon>Pseudomonadota</taxon>
        <taxon>Alphaproteobacteria</taxon>
        <taxon>Hyphomicrobiales</taxon>
        <taxon>Phyllobacteriaceae</taxon>
        <taxon>Mesorhizobium</taxon>
    </lineage>
</organism>
<accession>A0A3P3FUS1</accession>
<keyword evidence="1" id="KW-0732">Signal</keyword>
<comment type="caution">
    <text evidence="2">The sequence shown here is derived from an EMBL/GenBank/DDBJ whole genome shotgun (WGS) entry which is preliminary data.</text>
</comment>